<feature type="transmembrane region" description="Helical" evidence="1">
    <location>
        <begin position="242"/>
        <end position="264"/>
    </location>
</feature>
<dbReference type="OrthoDB" id="5402974at2759"/>
<sequence>MKAISAVAIAEGLSRQEVTASGVIVGWIIFVIGVTGLIEAVNKVVPREVVSGLQLGLGVKLAALGVKWITDLPWASQLDSITLGIVAFALAMFLLKAENDKHAEGPNTATTSNIPERFASYKRCLPPTALTLFLIGLTCSAITLSTSTPGTYSLPLKFFGPPVAFWALGDITPSQWSSGFTSLAIPQVPLTTLNAVISLKQAAVSIGLMNGIFCMFGSMPNCHGAGGLAGQHKFGARNGASIVFLGLCKMLLGALAGSSALTMFEAMPRAVLGVMLGVSGAELAATGVEACGGGGAERGGGKRAAPKVRVRYFVMMVTAVVIVGSGKTQYGVLAGLAAYVLYGDGVEEYGKICRKRGKEEEEEEMVRAEVEEA</sequence>
<feature type="transmembrane region" description="Helical" evidence="1">
    <location>
        <begin position="24"/>
        <end position="42"/>
    </location>
</feature>
<proteinExistence type="predicted"/>
<keyword evidence="1" id="KW-0812">Transmembrane</keyword>
<dbReference type="Pfam" id="PF16983">
    <property type="entry name" value="MFS_MOT1"/>
    <property type="match status" value="2"/>
</dbReference>
<keyword evidence="3" id="KW-1185">Reference proteome</keyword>
<dbReference type="EMBL" id="BRXZ01000323">
    <property type="protein sequence ID" value="GMI09555.1"/>
    <property type="molecule type" value="Genomic_DNA"/>
</dbReference>
<dbReference type="AlphaFoldDB" id="A0A9W7FCB0"/>
<name>A0A9W7FCB0_9STRA</name>
<dbReference type="PANTHER" id="PTHR31970">
    <property type="match status" value="1"/>
</dbReference>
<comment type="caution">
    <text evidence="2">The sequence shown here is derived from an EMBL/GenBank/DDBJ whole genome shotgun (WGS) entry which is preliminary data.</text>
</comment>
<evidence type="ECO:0000256" key="1">
    <source>
        <dbReference type="SAM" id="Phobius"/>
    </source>
</evidence>
<dbReference type="GO" id="GO:0015098">
    <property type="term" value="F:molybdate ion transmembrane transporter activity"/>
    <property type="evidence" value="ECO:0007669"/>
    <property type="project" value="InterPro"/>
</dbReference>
<evidence type="ECO:0000313" key="2">
    <source>
        <dbReference type="EMBL" id="GMI09555.1"/>
    </source>
</evidence>
<accession>A0A9W7FCB0</accession>
<evidence type="ECO:0008006" key="4">
    <source>
        <dbReference type="Google" id="ProtNLM"/>
    </source>
</evidence>
<feature type="transmembrane region" description="Helical" evidence="1">
    <location>
        <begin position="75"/>
        <end position="95"/>
    </location>
</feature>
<evidence type="ECO:0000313" key="3">
    <source>
        <dbReference type="Proteomes" id="UP001165082"/>
    </source>
</evidence>
<dbReference type="Proteomes" id="UP001165082">
    <property type="component" value="Unassembled WGS sequence"/>
</dbReference>
<dbReference type="InterPro" id="IPR031563">
    <property type="entry name" value="MOT1/MOT2"/>
</dbReference>
<reference evidence="2" key="1">
    <citation type="submission" date="2022-07" db="EMBL/GenBank/DDBJ databases">
        <title>Genome analysis of Parmales, a sister group of diatoms, reveals the evolutionary specialization of diatoms from phago-mixotrophs to photoautotrophs.</title>
        <authorList>
            <person name="Ban H."/>
            <person name="Sato S."/>
            <person name="Yoshikawa S."/>
            <person name="Kazumasa Y."/>
            <person name="Nakamura Y."/>
            <person name="Ichinomiya M."/>
            <person name="Saitoh K."/>
            <person name="Sato N."/>
            <person name="Blanc-Mathieu R."/>
            <person name="Endo H."/>
            <person name="Kuwata A."/>
            <person name="Ogata H."/>
        </authorList>
    </citation>
    <scope>NUCLEOTIDE SEQUENCE</scope>
</reference>
<protein>
    <recommendedName>
        <fullName evidence="4">Sulfate transporter</fullName>
    </recommendedName>
</protein>
<keyword evidence="1" id="KW-1133">Transmembrane helix</keyword>
<keyword evidence="1" id="KW-0472">Membrane</keyword>
<feature type="transmembrane region" description="Helical" evidence="1">
    <location>
        <begin position="312"/>
        <end position="342"/>
    </location>
</feature>
<gene>
    <name evidence="2" type="ORF">TrRE_jg12259</name>
</gene>
<organism evidence="2 3">
    <name type="scientific">Triparma retinervis</name>
    <dbReference type="NCBI Taxonomy" id="2557542"/>
    <lineage>
        <taxon>Eukaryota</taxon>
        <taxon>Sar</taxon>
        <taxon>Stramenopiles</taxon>
        <taxon>Ochrophyta</taxon>
        <taxon>Bolidophyceae</taxon>
        <taxon>Parmales</taxon>
        <taxon>Triparmaceae</taxon>
        <taxon>Triparma</taxon>
    </lineage>
</organism>
<dbReference type="PANTHER" id="PTHR31970:SF9">
    <property type="entry name" value="MOLYBDATE TRANSPORTER 2"/>
    <property type="match status" value="1"/>
</dbReference>